<keyword evidence="7 19" id="KW-1133">Transmembrane helix</keyword>
<evidence type="ECO:0000256" key="7">
    <source>
        <dbReference type="ARBA" id="ARBA00022989"/>
    </source>
</evidence>
<evidence type="ECO:0000259" key="21">
    <source>
        <dbReference type="Pfam" id="PF17736"/>
    </source>
</evidence>
<dbReference type="InterPro" id="IPR013783">
    <property type="entry name" value="Ig-like_fold"/>
</dbReference>
<evidence type="ECO:0000256" key="19">
    <source>
        <dbReference type="SAM" id="Phobius"/>
    </source>
</evidence>
<evidence type="ECO:0000256" key="18">
    <source>
        <dbReference type="SAM" id="MobiDB-lite"/>
    </source>
</evidence>
<dbReference type="GO" id="GO:0009897">
    <property type="term" value="C:external side of plasma membrane"/>
    <property type="evidence" value="ECO:0007669"/>
    <property type="project" value="TreeGrafter"/>
</dbReference>
<dbReference type="Proteomes" id="UP000233120">
    <property type="component" value="Unassembled WGS sequence"/>
</dbReference>
<dbReference type="FunFam" id="2.60.40.10:FF:001338">
    <property type="entry name" value="MILR1 isoform 7"/>
    <property type="match status" value="1"/>
</dbReference>
<evidence type="ECO:0000256" key="16">
    <source>
        <dbReference type="ARBA" id="ARBA00082595"/>
    </source>
</evidence>
<gene>
    <name evidence="22" type="primary">MILR1</name>
</gene>
<dbReference type="GO" id="GO:0006955">
    <property type="term" value="P:immune response"/>
    <property type="evidence" value="ECO:0007669"/>
    <property type="project" value="TreeGrafter"/>
</dbReference>
<sequence length="364" mass="41033">MWRHLNRLLLWSVFSSVTCRKAVLDCEAMKTDEFPSPCLDSKTNVVMKGQNVSMFCSHKNKSLQITYSLFRHKTHLGTQNGKGEPAIFNLSITEAHESGPYKCKAQVYSCSKYSRDFNFTIVDPVTAPVLNIMVIQTETHRHITLHCLSVNGSLPINYTFFEKHIAISPAISKYDRESAEFKLTRKNPGEEEEYRCEAKNRLPDYAAYSQTVTMPSTGGDSCPFCLKLLLPGLLLLLLVIILILALWILPKYKARKAMRNNVPRDCGDTAVEVGIYANIHGKQAKEGSVPEVGSRPCVSTAQDGEHVLQCLSHCPHVLRNSDNWPNNSYFLSFAQRPNIPRSYSMPPPCSRRWHQDSKVSHSLG</sequence>
<evidence type="ECO:0000256" key="12">
    <source>
        <dbReference type="ARBA" id="ARBA00058027"/>
    </source>
</evidence>
<dbReference type="SUPFAM" id="SSF48726">
    <property type="entry name" value="Immunoglobulin"/>
    <property type="match status" value="1"/>
</dbReference>
<feature type="domain" description="IL-40-like Ig" evidence="21">
    <location>
        <begin position="45"/>
        <end position="109"/>
    </location>
</feature>
<feature type="compositionally biased region" description="Basic and acidic residues" evidence="18">
    <location>
        <begin position="353"/>
        <end position="364"/>
    </location>
</feature>
<feature type="chain" id="PRO_5014331130" description="Allergin-1" evidence="20">
    <location>
        <begin position="20"/>
        <end position="364"/>
    </location>
</feature>
<evidence type="ECO:0000256" key="6">
    <source>
        <dbReference type="ARBA" id="ARBA00022737"/>
    </source>
</evidence>
<dbReference type="GO" id="GO:0004888">
    <property type="term" value="F:transmembrane signaling receptor activity"/>
    <property type="evidence" value="ECO:0007669"/>
    <property type="project" value="TreeGrafter"/>
</dbReference>
<keyword evidence="6" id="KW-0677">Repeat</keyword>
<dbReference type="AlphaFoldDB" id="A0A2K6B7N4"/>
<dbReference type="GeneTree" id="ENSGT01050000244808"/>
<evidence type="ECO:0000256" key="2">
    <source>
        <dbReference type="ARBA" id="ARBA00022475"/>
    </source>
</evidence>
<comment type="subunit">
    <text evidence="13">Monomer. Interacts (tyrosine-phosphorylated) with PTPN6, PTPN11 and INPP5D.</text>
</comment>
<dbReference type="InterPro" id="IPR036179">
    <property type="entry name" value="Ig-like_dom_sf"/>
</dbReference>
<evidence type="ECO:0000256" key="11">
    <source>
        <dbReference type="ARBA" id="ARBA00023319"/>
    </source>
</evidence>
<dbReference type="PANTHER" id="PTHR11481">
    <property type="entry name" value="IMMUNOGLOBULIN FC RECEPTOR"/>
    <property type="match status" value="1"/>
</dbReference>
<keyword evidence="5 20" id="KW-0732">Signal</keyword>
<comment type="function">
    <text evidence="12">Immunoglobulin-like receptor which plays an inhibitory role in degranulation of mast cells. Negatively regulates IgE-mediated mast cell activation and suppresses the type I immediate hypersensitivity reaction.</text>
</comment>
<evidence type="ECO:0000313" key="22">
    <source>
        <dbReference type="Ensembl" id="ENSMNEP00000007412.1"/>
    </source>
</evidence>
<keyword evidence="4 19" id="KW-0812">Transmembrane</keyword>
<dbReference type="Ensembl" id="ENSMNET00000031567.1">
    <property type="protein sequence ID" value="ENSMNEP00000007412.1"/>
    <property type="gene ID" value="ENSMNEG00000028270.1"/>
</dbReference>
<protein>
    <recommendedName>
        <fullName evidence="14">Allergin-1</fullName>
    </recommendedName>
    <alternativeName>
        <fullName evidence="17">Allergy inhibitory receptor 1</fullName>
    </alternativeName>
    <alternativeName>
        <fullName evidence="15">Mast cell antigen 32</fullName>
    </alternativeName>
    <alternativeName>
        <fullName evidence="16">Mast cell immunoglobulin-like receptor 1</fullName>
    </alternativeName>
</protein>
<feature type="region of interest" description="Disordered" evidence="18">
    <location>
        <begin position="344"/>
        <end position="364"/>
    </location>
</feature>
<keyword evidence="10" id="KW-0325">Glycoprotein</keyword>
<evidence type="ECO:0000256" key="20">
    <source>
        <dbReference type="SAM" id="SignalP"/>
    </source>
</evidence>
<evidence type="ECO:0000256" key="13">
    <source>
        <dbReference type="ARBA" id="ARBA00062286"/>
    </source>
</evidence>
<evidence type="ECO:0000256" key="1">
    <source>
        <dbReference type="ARBA" id="ARBA00004251"/>
    </source>
</evidence>
<keyword evidence="11" id="KW-0393">Immunoglobulin domain</keyword>
<name>A0A2K6B7N4_MACNE</name>
<feature type="signal peptide" evidence="20">
    <location>
        <begin position="1"/>
        <end position="19"/>
    </location>
</feature>
<dbReference type="InterPro" id="IPR040878">
    <property type="entry name" value="IL-40-like_Ig"/>
</dbReference>
<organism evidence="22 23">
    <name type="scientific">Macaca nemestrina</name>
    <name type="common">Pig-tailed macaque</name>
    <dbReference type="NCBI Taxonomy" id="9545"/>
    <lineage>
        <taxon>Eukaryota</taxon>
        <taxon>Metazoa</taxon>
        <taxon>Chordata</taxon>
        <taxon>Craniata</taxon>
        <taxon>Vertebrata</taxon>
        <taxon>Euteleostomi</taxon>
        <taxon>Mammalia</taxon>
        <taxon>Eutheria</taxon>
        <taxon>Euarchontoglires</taxon>
        <taxon>Primates</taxon>
        <taxon>Haplorrhini</taxon>
        <taxon>Catarrhini</taxon>
        <taxon>Cercopithecidae</taxon>
        <taxon>Cercopithecinae</taxon>
        <taxon>Macaca</taxon>
    </lineage>
</organism>
<keyword evidence="23" id="KW-1185">Reference proteome</keyword>
<proteinExistence type="predicted"/>
<evidence type="ECO:0000256" key="8">
    <source>
        <dbReference type="ARBA" id="ARBA00023136"/>
    </source>
</evidence>
<keyword evidence="8 19" id="KW-0472">Membrane</keyword>
<dbReference type="GO" id="GO:0007166">
    <property type="term" value="P:cell surface receptor signaling pathway"/>
    <property type="evidence" value="ECO:0007669"/>
    <property type="project" value="TreeGrafter"/>
</dbReference>
<keyword evidence="2" id="KW-1003">Cell membrane</keyword>
<comment type="subcellular location">
    <subcellularLocation>
        <location evidence="1">Cell membrane</location>
        <topology evidence="1">Single-pass type I membrane protein</topology>
    </subcellularLocation>
</comment>
<evidence type="ECO:0000256" key="9">
    <source>
        <dbReference type="ARBA" id="ARBA00023157"/>
    </source>
</evidence>
<dbReference type="PANTHER" id="PTHR11481:SF58">
    <property type="entry name" value="ALLERGIN-1"/>
    <property type="match status" value="1"/>
</dbReference>
<dbReference type="STRING" id="9545.ENSMNEP00000007412"/>
<evidence type="ECO:0000256" key="10">
    <source>
        <dbReference type="ARBA" id="ARBA00023180"/>
    </source>
</evidence>
<keyword evidence="3" id="KW-0597">Phosphoprotein</keyword>
<dbReference type="Gene3D" id="2.60.40.10">
    <property type="entry name" value="Immunoglobulins"/>
    <property type="match status" value="1"/>
</dbReference>
<feature type="transmembrane region" description="Helical" evidence="19">
    <location>
        <begin position="228"/>
        <end position="249"/>
    </location>
</feature>
<dbReference type="Pfam" id="PF17736">
    <property type="entry name" value="Ig_C17orf99"/>
    <property type="match status" value="1"/>
</dbReference>
<evidence type="ECO:0000256" key="17">
    <source>
        <dbReference type="ARBA" id="ARBA00082784"/>
    </source>
</evidence>
<accession>A0A2K6B7N4</accession>
<reference evidence="22" key="1">
    <citation type="submission" date="2025-08" db="UniProtKB">
        <authorList>
            <consortium name="Ensembl"/>
        </authorList>
    </citation>
    <scope>IDENTIFICATION</scope>
</reference>
<evidence type="ECO:0000256" key="14">
    <source>
        <dbReference type="ARBA" id="ARBA00069405"/>
    </source>
</evidence>
<keyword evidence="9" id="KW-1015">Disulfide bond</keyword>
<dbReference type="InterPro" id="IPR050488">
    <property type="entry name" value="Ig_Fc_receptor"/>
</dbReference>
<reference evidence="22" key="2">
    <citation type="submission" date="2025-09" db="UniProtKB">
        <authorList>
            <consortium name="Ensembl"/>
        </authorList>
    </citation>
    <scope>IDENTIFICATION</scope>
</reference>
<evidence type="ECO:0000256" key="5">
    <source>
        <dbReference type="ARBA" id="ARBA00022729"/>
    </source>
</evidence>
<dbReference type="Bgee" id="ENSMNEG00000028270">
    <property type="expression patterns" value="Expressed in lymph node and 8 other cell types or tissues"/>
</dbReference>
<evidence type="ECO:0000313" key="23">
    <source>
        <dbReference type="Proteomes" id="UP000233120"/>
    </source>
</evidence>
<evidence type="ECO:0000256" key="4">
    <source>
        <dbReference type="ARBA" id="ARBA00022692"/>
    </source>
</evidence>
<evidence type="ECO:0000256" key="3">
    <source>
        <dbReference type="ARBA" id="ARBA00022553"/>
    </source>
</evidence>
<evidence type="ECO:0000256" key="15">
    <source>
        <dbReference type="ARBA" id="ARBA00077496"/>
    </source>
</evidence>